<dbReference type="PANTHER" id="PTHR31100">
    <property type="entry name" value="AT-HOOK MOTIF NUCLEAR-LOCALIZED PROTEIN 15"/>
    <property type="match status" value="1"/>
</dbReference>
<keyword evidence="2" id="KW-0238">DNA-binding</keyword>
<dbReference type="InterPro" id="IPR014476">
    <property type="entry name" value="AHL15-29"/>
</dbReference>
<dbReference type="GO" id="GO:0003680">
    <property type="term" value="F:minor groove of adenine-thymine-rich DNA binding"/>
    <property type="evidence" value="ECO:0007669"/>
    <property type="project" value="InterPro"/>
</dbReference>
<feature type="region of interest" description="Disordered" evidence="5">
    <location>
        <begin position="31"/>
        <end position="79"/>
    </location>
</feature>
<dbReference type="Pfam" id="PF03479">
    <property type="entry name" value="PCC"/>
    <property type="match status" value="1"/>
</dbReference>
<dbReference type="KEGG" id="cmax:111472739"/>
<dbReference type="GeneID" id="111472739"/>
<dbReference type="SUPFAM" id="SSF117856">
    <property type="entry name" value="AF0104/ALDC/Ptd012-like"/>
    <property type="match status" value="1"/>
</dbReference>
<gene>
    <name evidence="8" type="primary">LOC111472739</name>
</gene>
<evidence type="ECO:0000313" key="7">
    <source>
        <dbReference type="Proteomes" id="UP000504608"/>
    </source>
</evidence>
<dbReference type="GO" id="GO:0003700">
    <property type="term" value="F:DNA-binding transcription factor activity"/>
    <property type="evidence" value="ECO:0007669"/>
    <property type="project" value="TreeGrafter"/>
</dbReference>
<dbReference type="CDD" id="cd11378">
    <property type="entry name" value="DUF296"/>
    <property type="match status" value="1"/>
</dbReference>
<dbReference type="GO" id="GO:0005634">
    <property type="term" value="C:nucleus"/>
    <property type="evidence" value="ECO:0007669"/>
    <property type="project" value="TreeGrafter"/>
</dbReference>
<evidence type="ECO:0000313" key="8">
    <source>
        <dbReference type="RefSeq" id="XP_022974148.1"/>
    </source>
</evidence>
<dbReference type="PANTHER" id="PTHR31100:SF68">
    <property type="entry name" value="PPC DOMAIN-CONTAINING PROTEIN"/>
    <property type="match status" value="1"/>
</dbReference>
<reference evidence="8" key="1">
    <citation type="submission" date="2025-08" db="UniProtKB">
        <authorList>
            <consortium name="RefSeq"/>
        </authorList>
    </citation>
    <scope>IDENTIFICATION</scope>
    <source>
        <tissue evidence="8">Young leaves</tissue>
    </source>
</reference>
<evidence type="ECO:0000256" key="3">
    <source>
        <dbReference type="ARBA" id="ARBA00023163"/>
    </source>
</evidence>
<feature type="domain" description="PPC" evidence="6">
    <location>
        <begin position="84"/>
        <end position="225"/>
    </location>
</feature>
<evidence type="ECO:0000259" key="6">
    <source>
        <dbReference type="PROSITE" id="PS51742"/>
    </source>
</evidence>
<sequence>MAGLDLGFASHFVNQFQHPSVDLRLQRRPDADEGYGQFHDGDEDHNISQQPNSGGEIMGRRPRGRPPGSKNKPKPPVISTRESVNTLQAHVLEVNTGCNVFDSIATYARKCQRGICILSGTGTVTNITLRQPATGSAVITLSDRFEILSLWGLFLPPPGATSLSIFLSGGKGQVIGGKVVGSLIAYGPVIVIASSFTNVGYERLPLDDGGGGRDPSGGLPFLNMPLNTSGNEEQLPVDGWRGGRASY</sequence>
<dbReference type="Proteomes" id="UP000504608">
    <property type="component" value="Unplaced"/>
</dbReference>
<keyword evidence="3" id="KW-0804">Transcription</keyword>
<evidence type="ECO:0000256" key="5">
    <source>
        <dbReference type="SAM" id="MobiDB-lite"/>
    </source>
</evidence>
<dbReference type="AlphaFoldDB" id="A0A6J1IFD0"/>
<dbReference type="InterPro" id="IPR005175">
    <property type="entry name" value="PPC_dom"/>
</dbReference>
<accession>A0A6J1IFD0</accession>
<feature type="region of interest" description="Disordered" evidence="5">
    <location>
        <begin position="227"/>
        <end position="247"/>
    </location>
</feature>
<name>A0A6J1IFD0_CUCMA</name>
<dbReference type="RefSeq" id="XP_022974148.1">
    <property type="nucleotide sequence ID" value="XM_023118380.1"/>
</dbReference>
<keyword evidence="7" id="KW-1185">Reference proteome</keyword>
<organism evidence="7 8">
    <name type="scientific">Cucurbita maxima</name>
    <name type="common">Pumpkin</name>
    <name type="synonym">Winter squash</name>
    <dbReference type="NCBI Taxonomy" id="3661"/>
    <lineage>
        <taxon>Eukaryota</taxon>
        <taxon>Viridiplantae</taxon>
        <taxon>Streptophyta</taxon>
        <taxon>Embryophyta</taxon>
        <taxon>Tracheophyta</taxon>
        <taxon>Spermatophyta</taxon>
        <taxon>Magnoliopsida</taxon>
        <taxon>eudicotyledons</taxon>
        <taxon>Gunneridae</taxon>
        <taxon>Pentapetalae</taxon>
        <taxon>rosids</taxon>
        <taxon>fabids</taxon>
        <taxon>Cucurbitales</taxon>
        <taxon>Cucurbitaceae</taxon>
        <taxon>Cucurbiteae</taxon>
        <taxon>Cucurbita</taxon>
    </lineage>
</organism>
<evidence type="ECO:0000256" key="2">
    <source>
        <dbReference type="ARBA" id="ARBA00023125"/>
    </source>
</evidence>
<proteinExistence type="predicted"/>
<evidence type="ECO:0000256" key="4">
    <source>
        <dbReference type="ARBA" id="ARBA00023242"/>
    </source>
</evidence>
<keyword evidence="4" id="KW-0539">Nucleus</keyword>
<evidence type="ECO:0000256" key="1">
    <source>
        <dbReference type="ARBA" id="ARBA00023015"/>
    </source>
</evidence>
<dbReference type="Gene3D" id="3.30.1330.80">
    <property type="entry name" value="Hypothetical protein, similar to alpha- acetolactate decarboxylase, domain 2"/>
    <property type="match status" value="1"/>
</dbReference>
<protein>
    <submittedName>
        <fullName evidence="8">AT-hook motif nuclear-localized protein 23-like</fullName>
    </submittedName>
</protein>
<keyword evidence="1" id="KW-0805">Transcription regulation</keyword>
<dbReference type="PROSITE" id="PS51742">
    <property type="entry name" value="PPC"/>
    <property type="match status" value="1"/>
</dbReference>
<dbReference type="OrthoDB" id="1900597at2759"/>